<protein>
    <submittedName>
        <fullName evidence="3">Alpha/beta hydrolase</fullName>
    </submittedName>
</protein>
<dbReference type="InterPro" id="IPR022742">
    <property type="entry name" value="Hydrolase_4"/>
</dbReference>
<comment type="caution">
    <text evidence="3">The sequence shown here is derived from an EMBL/GenBank/DDBJ whole genome shotgun (WGS) entry which is preliminary data.</text>
</comment>
<accession>A0A1Y1QIM3</accession>
<sequence length="302" mass="33072">MIMNVFSRITMTVALALGVLFAPAYAEEITVKQGDLTLRGELTLAEGKTAKDGVILMLHGTLAHNKMEIMQSLSDLLKDKGYNTLRANLSYAIDKRASDMLDCTIEHRHQHADAVAELETWMQWLQQQGATKVVLLGHSRGGNQAAWYAAEKDSELLTKVITVAPATADPEKATKEYAERYGKPLADIVAEAKKLVDAGKGDSVMEVPGFVYCEKAKATAKAVLGYYQDDARLNTPSLLPKIKKPMLIVMGSEDEVVADLPAKLEGVKQDNLSVATVDGADHFFLDLYADELVDKVTEFVAW</sequence>
<reference evidence="3 4" key="1">
    <citation type="submission" date="2017-01" db="EMBL/GenBank/DDBJ databases">
        <title>Novel large sulfur bacteria in the metagenomes of groundwater-fed chemosynthetic microbial mats in the Lake Huron basin.</title>
        <authorList>
            <person name="Sharrar A.M."/>
            <person name="Flood B.E."/>
            <person name="Bailey J.V."/>
            <person name="Jones D.S."/>
            <person name="Biddanda B."/>
            <person name="Ruberg S.A."/>
            <person name="Marcus D.N."/>
            <person name="Dick G.J."/>
        </authorList>
    </citation>
    <scope>NUCLEOTIDE SEQUENCE [LARGE SCALE GENOMIC DNA]</scope>
    <source>
        <strain evidence="3">A8</strain>
    </source>
</reference>
<dbReference type="AlphaFoldDB" id="A0A1Y1QIM3"/>
<dbReference type="Proteomes" id="UP000192491">
    <property type="component" value="Unassembled WGS sequence"/>
</dbReference>
<dbReference type="SUPFAM" id="SSF53474">
    <property type="entry name" value="alpha/beta-Hydrolases"/>
    <property type="match status" value="1"/>
</dbReference>
<dbReference type="InterPro" id="IPR053145">
    <property type="entry name" value="AB_hydrolase_Est10"/>
</dbReference>
<evidence type="ECO:0000256" key="1">
    <source>
        <dbReference type="SAM" id="SignalP"/>
    </source>
</evidence>
<keyword evidence="1" id="KW-0732">Signal</keyword>
<dbReference type="InterPro" id="IPR029058">
    <property type="entry name" value="AB_hydrolase_fold"/>
</dbReference>
<evidence type="ECO:0000313" key="4">
    <source>
        <dbReference type="Proteomes" id="UP000192491"/>
    </source>
</evidence>
<evidence type="ECO:0000313" key="3">
    <source>
        <dbReference type="EMBL" id="OQX06597.1"/>
    </source>
</evidence>
<proteinExistence type="predicted"/>
<feature type="domain" description="Serine aminopeptidase S33" evidence="2">
    <location>
        <begin position="51"/>
        <end position="280"/>
    </location>
</feature>
<dbReference type="GO" id="GO:0052689">
    <property type="term" value="F:carboxylic ester hydrolase activity"/>
    <property type="evidence" value="ECO:0007669"/>
    <property type="project" value="TreeGrafter"/>
</dbReference>
<dbReference type="Gene3D" id="3.40.50.1820">
    <property type="entry name" value="alpha/beta hydrolase"/>
    <property type="match status" value="1"/>
</dbReference>
<feature type="signal peptide" evidence="1">
    <location>
        <begin position="1"/>
        <end position="26"/>
    </location>
</feature>
<feature type="chain" id="PRO_5013254231" evidence="1">
    <location>
        <begin position="27"/>
        <end position="302"/>
    </location>
</feature>
<dbReference type="PANTHER" id="PTHR43265">
    <property type="entry name" value="ESTERASE ESTD"/>
    <property type="match status" value="1"/>
</dbReference>
<dbReference type="Pfam" id="PF12146">
    <property type="entry name" value="Hydrolase_4"/>
    <property type="match status" value="1"/>
</dbReference>
<keyword evidence="3" id="KW-0378">Hydrolase</keyword>
<gene>
    <name evidence="3" type="ORF">BWK73_30480</name>
</gene>
<dbReference type="EMBL" id="MTEJ01000237">
    <property type="protein sequence ID" value="OQX06597.1"/>
    <property type="molecule type" value="Genomic_DNA"/>
</dbReference>
<organism evidence="3 4">
    <name type="scientific">Thiothrix lacustris</name>
    <dbReference type="NCBI Taxonomy" id="525917"/>
    <lineage>
        <taxon>Bacteria</taxon>
        <taxon>Pseudomonadati</taxon>
        <taxon>Pseudomonadota</taxon>
        <taxon>Gammaproteobacteria</taxon>
        <taxon>Thiotrichales</taxon>
        <taxon>Thiotrichaceae</taxon>
        <taxon>Thiothrix</taxon>
    </lineage>
</organism>
<dbReference type="PANTHER" id="PTHR43265:SF1">
    <property type="entry name" value="ESTERASE ESTD"/>
    <property type="match status" value="1"/>
</dbReference>
<name>A0A1Y1QIM3_9GAMM</name>
<evidence type="ECO:0000259" key="2">
    <source>
        <dbReference type="Pfam" id="PF12146"/>
    </source>
</evidence>